<proteinExistence type="predicted"/>
<feature type="transmembrane region" description="Helical" evidence="1">
    <location>
        <begin position="132"/>
        <end position="152"/>
    </location>
</feature>
<dbReference type="InterPro" id="IPR036249">
    <property type="entry name" value="Thioredoxin-like_sf"/>
</dbReference>
<protein>
    <submittedName>
        <fullName evidence="2">Uncharacterized protein</fullName>
    </submittedName>
</protein>
<name>A0A8S9FPR6_BRACR</name>
<comment type="caution">
    <text evidence="2">The sequence shown here is derived from an EMBL/GenBank/DDBJ whole genome shotgun (WGS) entry which is preliminary data.</text>
</comment>
<reference evidence="2" key="1">
    <citation type="submission" date="2019-12" db="EMBL/GenBank/DDBJ databases">
        <title>Genome sequencing and annotation of Brassica cretica.</title>
        <authorList>
            <person name="Studholme D.J."/>
            <person name="Sarris P.F."/>
        </authorList>
    </citation>
    <scope>NUCLEOTIDE SEQUENCE</scope>
    <source>
        <strain evidence="2">PFS-102/07</strain>
        <tissue evidence="2">Leaf</tissue>
    </source>
</reference>
<sequence>MPCSHIGGHKYAGNLIVFSPDSAGNVSGHWYGYVTPNDVPAMLDQHIAKGEIIQNLSRGKMGLIPEGEEAVKEDEHKIPNGNGVQVENKGFTGGCCQGANGVSCCQEQTPEPVKKEGSVKKNWFRSIEKEELLLGAAAVGAVATIAVAYSIYRKSDSQMMVLNLRLEKAIKDTDVDAFVEDVLVNGKPWTSGVQEELSGSFVFVCAHGSRDKRCGVCGPALMEKFEQEIGSRGLSGKIFVKPCSHIGGHKYAGNLIVFSPDSAGNVSGHWYGYVTPDDVPAMLDQHIAKGEIIQNLSSENCKSVLCLASMILQGIARITVNKFLLIDSKWGKMGLIPEGEEAVKEDEHKIPNGNGLQVEKKGFTGGCCQGANGVSCCQEQTPEPVKKEGSVKKNWFRSIEKEELLLGAAAVGAVATIAVAYSIYRKSG</sequence>
<dbReference type="PANTHER" id="PTHR31902:SF10">
    <property type="entry name" value="SUCRASE_FERREDOXIN-LIKE FAMILY PROTEIN"/>
    <property type="match status" value="1"/>
</dbReference>
<dbReference type="Pfam" id="PF06999">
    <property type="entry name" value="Suc_Fer-like"/>
    <property type="match status" value="2"/>
</dbReference>
<evidence type="ECO:0000256" key="1">
    <source>
        <dbReference type="SAM" id="Phobius"/>
    </source>
</evidence>
<keyword evidence="1" id="KW-1133">Transmembrane helix</keyword>
<feature type="transmembrane region" description="Helical" evidence="1">
    <location>
        <begin position="404"/>
        <end position="424"/>
    </location>
</feature>
<keyword evidence="1" id="KW-0472">Membrane</keyword>
<dbReference type="FunFam" id="3.40.30.10:FF:000213">
    <property type="entry name" value="APD1p protein"/>
    <property type="match status" value="1"/>
</dbReference>
<dbReference type="PANTHER" id="PTHR31902">
    <property type="entry name" value="ACTIN PATCHES DISTAL PROTEIN 1"/>
    <property type="match status" value="1"/>
</dbReference>
<evidence type="ECO:0000313" key="2">
    <source>
        <dbReference type="EMBL" id="KAF2534018.1"/>
    </source>
</evidence>
<dbReference type="InterPro" id="IPR009737">
    <property type="entry name" value="Aim32/Apd1-like"/>
</dbReference>
<dbReference type="AlphaFoldDB" id="A0A8S9FPR6"/>
<dbReference type="SUPFAM" id="SSF52833">
    <property type="entry name" value="Thioredoxin-like"/>
    <property type="match status" value="2"/>
</dbReference>
<dbReference type="EMBL" id="QGKY02002305">
    <property type="protein sequence ID" value="KAF2534018.1"/>
    <property type="molecule type" value="Genomic_DNA"/>
</dbReference>
<dbReference type="CDD" id="cd03062">
    <property type="entry name" value="TRX_Fd_Sucrase"/>
    <property type="match status" value="1"/>
</dbReference>
<gene>
    <name evidence="2" type="ORF">F2Q70_00032000</name>
</gene>
<organism evidence="2">
    <name type="scientific">Brassica cretica</name>
    <name type="common">Mustard</name>
    <dbReference type="NCBI Taxonomy" id="69181"/>
    <lineage>
        <taxon>Eukaryota</taxon>
        <taxon>Viridiplantae</taxon>
        <taxon>Streptophyta</taxon>
        <taxon>Embryophyta</taxon>
        <taxon>Tracheophyta</taxon>
        <taxon>Spermatophyta</taxon>
        <taxon>Magnoliopsida</taxon>
        <taxon>eudicotyledons</taxon>
        <taxon>Gunneridae</taxon>
        <taxon>Pentapetalae</taxon>
        <taxon>rosids</taxon>
        <taxon>malvids</taxon>
        <taxon>Brassicales</taxon>
        <taxon>Brassicaceae</taxon>
        <taxon>Brassiceae</taxon>
        <taxon>Brassica</taxon>
    </lineage>
</organism>
<dbReference type="Gene3D" id="3.40.30.10">
    <property type="entry name" value="Glutaredoxin"/>
    <property type="match status" value="2"/>
</dbReference>
<accession>A0A8S9FPR6</accession>
<keyword evidence="1" id="KW-0812">Transmembrane</keyword>